<gene>
    <name evidence="11" type="ORF">SPACI_051790</name>
</gene>
<evidence type="ECO:0000256" key="1">
    <source>
        <dbReference type="ARBA" id="ARBA00004752"/>
    </source>
</evidence>
<dbReference type="InterPro" id="IPR050979">
    <property type="entry name" value="LD-transpeptidase"/>
</dbReference>
<reference evidence="11" key="1">
    <citation type="submission" date="2024-05" db="EMBL/GenBank/DDBJ databases">
        <title>Isolation and characterization of Sporomusa carbonis sp. nov., a carboxydotrophic hydrogenogen in the genus of Sporomusa isolated from a charcoal burning pile.</title>
        <authorList>
            <person name="Boeer T."/>
            <person name="Rosenbaum F."/>
            <person name="Eysell L."/>
            <person name="Mueller V."/>
            <person name="Daniel R."/>
            <person name="Poehlein A."/>
        </authorList>
    </citation>
    <scope>NUCLEOTIDE SEQUENCE [LARGE SCALE GENOMIC DNA]</scope>
    <source>
        <strain evidence="11">DSM 3132</strain>
    </source>
</reference>
<dbReference type="Proteomes" id="UP000216052">
    <property type="component" value="Chromosome"/>
</dbReference>
<dbReference type="Pfam" id="PF03734">
    <property type="entry name" value="YkuD"/>
    <property type="match status" value="1"/>
</dbReference>
<evidence type="ECO:0000256" key="2">
    <source>
        <dbReference type="ARBA" id="ARBA00005992"/>
    </source>
</evidence>
<comment type="similarity">
    <text evidence="2">Belongs to the YkuD family.</text>
</comment>
<protein>
    <recommendedName>
        <fullName evidence="10">L,D-TPase catalytic domain-containing protein</fullName>
    </recommendedName>
</protein>
<proteinExistence type="inferred from homology"/>
<evidence type="ECO:0000256" key="5">
    <source>
        <dbReference type="ARBA" id="ARBA00022801"/>
    </source>
</evidence>
<accession>A0ABZ3J9G9</accession>
<dbReference type="PROSITE" id="PS52029">
    <property type="entry name" value="LD_TPASE"/>
    <property type="match status" value="1"/>
</dbReference>
<keyword evidence="6 9" id="KW-0133">Cell shape</keyword>
<feature type="active site" description="Proton donor/acceptor" evidence="9">
    <location>
        <position position="116"/>
    </location>
</feature>
<dbReference type="CDD" id="cd16913">
    <property type="entry name" value="YkuD_like"/>
    <property type="match status" value="1"/>
</dbReference>
<comment type="pathway">
    <text evidence="1 9">Cell wall biogenesis; peptidoglycan biosynthesis.</text>
</comment>
<evidence type="ECO:0000256" key="9">
    <source>
        <dbReference type="PROSITE-ProRule" id="PRU01373"/>
    </source>
</evidence>
<keyword evidence="7 9" id="KW-0573">Peptidoglycan synthesis</keyword>
<evidence type="ECO:0000313" key="11">
    <source>
        <dbReference type="EMBL" id="XFO75064.1"/>
    </source>
</evidence>
<dbReference type="SUPFAM" id="SSF141523">
    <property type="entry name" value="L,D-transpeptidase catalytic domain-like"/>
    <property type="match status" value="1"/>
</dbReference>
<evidence type="ECO:0000256" key="3">
    <source>
        <dbReference type="ARBA" id="ARBA00022676"/>
    </source>
</evidence>
<dbReference type="PANTHER" id="PTHR30582:SF24">
    <property type="entry name" value="L,D-TRANSPEPTIDASE ERFK_SRFK-RELATED"/>
    <property type="match status" value="1"/>
</dbReference>
<dbReference type="InterPro" id="IPR038063">
    <property type="entry name" value="Transpep_catalytic_dom"/>
</dbReference>
<dbReference type="PANTHER" id="PTHR30582">
    <property type="entry name" value="L,D-TRANSPEPTIDASE"/>
    <property type="match status" value="1"/>
</dbReference>
<feature type="active site" description="Nucleophile" evidence="9">
    <location>
        <position position="132"/>
    </location>
</feature>
<keyword evidence="4" id="KW-0808">Transferase</keyword>
<organism evidence="11 12">
    <name type="scientific">Sporomusa acidovorans (strain ATCC 49682 / DSM 3132 / Mol)</name>
    <dbReference type="NCBI Taxonomy" id="1123286"/>
    <lineage>
        <taxon>Bacteria</taxon>
        <taxon>Bacillati</taxon>
        <taxon>Bacillota</taxon>
        <taxon>Negativicutes</taxon>
        <taxon>Selenomonadales</taxon>
        <taxon>Sporomusaceae</taxon>
        <taxon>Sporomusa</taxon>
    </lineage>
</organism>
<sequence>MDKKWAWKQILWVFFYFFLNGLLSHTQAMVQEAPPQIIVNLPSRTLELYQGDMLVKEYRIAIGKASTPTPEGEYSIIEKEVDPCWYPPGKDYVVPSGPSNPLGYRWLGIAPLYGIHGTNEPWSIGSAVSNGCIRMQEEDVEDLFERVDCDTPVKIEYERVKVRVDSNGKVSIGIYPDVYGRQRVTMASVKQTLAAAGLGGLAEDSFLQSLIREIPDRQVEFAQVHYLKVNGMLRAKYIVSWKGKKQIPVMALADSLGTAVDWNEANQTVSRHRQTVPGIKHGNSVYIDVENLPVLFGGREAWNGKQNCLELTLPVARFEGKLLSGDIHRIESGWAIPALTVATALGERVNWQPDLSELLIHGKPVPFTAIGGQPYVAVKDLGELFNLATLWDDQTQTLELSYPLYTIDYSMYLDPGDEFL</sequence>
<evidence type="ECO:0000256" key="7">
    <source>
        <dbReference type="ARBA" id="ARBA00022984"/>
    </source>
</evidence>
<keyword evidence="12" id="KW-1185">Reference proteome</keyword>
<evidence type="ECO:0000313" key="12">
    <source>
        <dbReference type="Proteomes" id="UP000216052"/>
    </source>
</evidence>
<feature type="domain" description="L,D-TPase catalytic" evidence="10">
    <location>
        <begin position="35"/>
        <end position="156"/>
    </location>
</feature>
<keyword evidence="3" id="KW-0328">Glycosyltransferase</keyword>
<dbReference type="InterPro" id="IPR005490">
    <property type="entry name" value="LD_TPept_cat_dom"/>
</dbReference>
<dbReference type="RefSeq" id="WP_093798067.1">
    <property type="nucleotide sequence ID" value="NZ_CP155571.1"/>
</dbReference>
<name>A0ABZ3J9G9_SPOA4</name>
<evidence type="ECO:0000256" key="6">
    <source>
        <dbReference type="ARBA" id="ARBA00022960"/>
    </source>
</evidence>
<keyword evidence="8 9" id="KW-0961">Cell wall biogenesis/degradation</keyword>
<keyword evidence="5" id="KW-0378">Hydrolase</keyword>
<evidence type="ECO:0000259" key="10">
    <source>
        <dbReference type="PROSITE" id="PS52029"/>
    </source>
</evidence>
<dbReference type="EMBL" id="CP155571">
    <property type="protein sequence ID" value="XFO75064.1"/>
    <property type="molecule type" value="Genomic_DNA"/>
</dbReference>
<dbReference type="Gene3D" id="2.40.440.10">
    <property type="entry name" value="L,D-transpeptidase catalytic domain-like"/>
    <property type="match status" value="1"/>
</dbReference>
<evidence type="ECO:0000256" key="8">
    <source>
        <dbReference type="ARBA" id="ARBA00023316"/>
    </source>
</evidence>
<evidence type="ECO:0000256" key="4">
    <source>
        <dbReference type="ARBA" id="ARBA00022679"/>
    </source>
</evidence>